<dbReference type="AlphaFoldDB" id="B5Y907"/>
<organism evidence="2 3">
    <name type="scientific">Coprothermobacter proteolyticus (strain ATCC 35245 / DSM 5265 / OCM 4 / BT)</name>
    <dbReference type="NCBI Taxonomy" id="309798"/>
    <lineage>
        <taxon>Bacteria</taxon>
        <taxon>Pseudomonadati</taxon>
        <taxon>Coprothermobacterota</taxon>
        <taxon>Coprothermobacteria</taxon>
        <taxon>Coprothermobacterales</taxon>
        <taxon>Coprothermobacteraceae</taxon>
        <taxon>Coprothermobacter</taxon>
    </lineage>
</organism>
<reference evidence="3" key="1">
    <citation type="submission" date="2008-08" db="EMBL/GenBank/DDBJ databases">
        <title>The complete genome sequence of Coprothermobacter proteolyticus strain ATCC 5245 / DSM 5265 / BT.</title>
        <authorList>
            <person name="Dodson R.J."/>
            <person name="Durkin A.S."/>
            <person name="Wu M."/>
            <person name="Eisen J."/>
            <person name="Sutton G."/>
        </authorList>
    </citation>
    <scope>NUCLEOTIDE SEQUENCE [LARGE SCALE GENOMIC DNA]</scope>
    <source>
        <strain evidence="3">ATCC 35245 / DSM 5265 / OCM 4 / BT</strain>
    </source>
</reference>
<dbReference type="Proteomes" id="UP000001732">
    <property type="component" value="Chromosome"/>
</dbReference>
<name>B5Y907_COPPD</name>
<accession>B5Y907</accession>
<keyword evidence="3" id="KW-1185">Reference proteome</keyword>
<reference evidence="2 3" key="2">
    <citation type="journal article" date="2014" name="Genome Announc.">
        <title>Complete Genome Sequence of Coprothermobacter proteolyticus DSM 5265.</title>
        <authorList>
            <person name="Alexiev A."/>
            <person name="Coil D.A."/>
            <person name="Badger J.H."/>
            <person name="Enticknap J."/>
            <person name="Ward N."/>
            <person name="Robb F.T."/>
            <person name="Eisen J.A."/>
        </authorList>
    </citation>
    <scope>NUCLEOTIDE SEQUENCE [LARGE SCALE GENOMIC DNA]</scope>
    <source>
        <strain evidence="3">ATCC 35245 / DSM 5265 / OCM 4 / BT</strain>
    </source>
</reference>
<evidence type="ECO:0000313" key="2">
    <source>
        <dbReference type="EMBL" id="ACI18080.1"/>
    </source>
</evidence>
<gene>
    <name evidence="2" type="ordered locus">COPRO5265_0925</name>
</gene>
<dbReference type="EMBL" id="CP001145">
    <property type="protein sequence ID" value="ACI18080.1"/>
    <property type="molecule type" value="Genomic_DNA"/>
</dbReference>
<evidence type="ECO:0000256" key="1">
    <source>
        <dbReference type="SAM" id="MobiDB-lite"/>
    </source>
</evidence>
<sequence length="31" mass="3407">MVAGTQEQNRFEKRVGNGKNKWSIANDGIGT</sequence>
<evidence type="ECO:0000313" key="3">
    <source>
        <dbReference type="Proteomes" id="UP000001732"/>
    </source>
</evidence>
<protein>
    <submittedName>
        <fullName evidence="2">Uncharacterized protein</fullName>
    </submittedName>
</protein>
<feature type="region of interest" description="Disordered" evidence="1">
    <location>
        <begin position="1"/>
        <end position="31"/>
    </location>
</feature>
<proteinExistence type="predicted"/>